<gene>
    <name evidence="5" type="ORF">WI372_09775</name>
</gene>
<accession>A0ABU9E951</accession>
<evidence type="ECO:0000259" key="4">
    <source>
        <dbReference type="Pfam" id="PF12802"/>
    </source>
</evidence>
<dbReference type="RefSeq" id="WP_405277458.1">
    <property type="nucleotide sequence ID" value="NZ_CP144380.1"/>
</dbReference>
<comment type="caution">
    <text evidence="5">The sequence shown here is derived from an EMBL/GenBank/DDBJ whole genome shotgun (WGS) entry which is preliminary data.</text>
</comment>
<dbReference type="SUPFAM" id="SSF46785">
    <property type="entry name" value="Winged helix' DNA-binding domain"/>
    <property type="match status" value="1"/>
</dbReference>
<keyword evidence="3" id="KW-0804">Transcription</keyword>
<dbReference type="InterPro" id="IPR000835">
    <property type="entry name" value="HTH_MarR-typ"/>
</dbReference>
<reference evidence="5 6" key="1">
    <citation type="submission" date="2024-02" db="EMBL/GenBank/DDBJ databases">
        <title>A novel Gemmatimonadota bacterium.</title>
        <authorList>
            <person name="Du Z.-J."/>
            <person name="Ye Y.-Q."/>
        </authorList>
    </citation>
    <scope>NUCLEOTIDE SEQUENCE [LARGE SCALE GENOMIC DNA]</scope>
    <source>
        <strain evidence="5 6">DH-20</strain>
    </source>
</reference>
<dbReference type="InterPro" id="IPR036388">
    <property type="entry name" value="WH-like_DNA-bd_sf"/>
</dbReference>
<dbReference type="Pfam" id="PF12802">
    <property type="entry name" value="MarR_2"/>
    <property type="match status" value="1"/>
</dbReference>
<evidence type="ECO:0000256" key="1">
    <source>
        <dbReference type="ARBA" id="ARBA00023015"/>
    </source>
</evidence>
<dbReference type="PANTHER" id="PTHR38465:SF2">
    <property type="entry name" value="HTH-TYPE TRANSCRIPTIONAL REGULATOR MMPR5"/>
    <property type="match status" value="1"/>
</dbReference>
<keyword evidence="1" id="KW-0805">Transcription regulation</keyword>
<feature type="domain" description="HTH marR-type" evidence="4">
    <location>
        <begin position="20"/>
        <end position="78"/>
    </location>
</feature>
<dbReference type="PANTHER" id="PTHR38465">
    <property type="entry name" value="HTH-TYPE TRANSCRIPTIONAL REGULATOR MJ1563-RELATED"/>
    <property type="match status" value="1"/>
</dbReference>
<evidence type="ECO:0000313" key="5">
    <source>
        <dbReference type="EMBL" id="MEK9501266.1"/>
    </source>
</evidence>
<evidence type="ECO:0000256" key="2">
    <source>
        <dbReference type="ARBA" id="ARBA00023125"/>
    </source>
</evidence>
<dbReference type="EMBL" id="JBBHLI010000004">
    <property type="protein sequence ID" value="MEK9501266.1"/>
    <property type="molecule type" value="Genomic_DNA"/>
</dbReference>
<keyword evidence="2" id="KW-0238">DNA-binding</keyword>
<proteinExistence type="predicted"/>
<name>A0ABU9E951_9BACT</name>
<evidence type="ECO:0000256" key="3">
    <source>
        <dbReference type="ARBA" id="ARBA00023163"/>
    </source>
</evidence>
<protein>
    <submittedName>
        <fullName evidence="5">MarR family transcriptional regulator</fullName>
    </submittedName>
</protein>
<keyword evidence="6" id="KW-1185">Reference proteome</keyword>
<dbReference type="Gene3D" id="1.10.10.10">
    <property type="entry name" value="Winged helix-like DNA-binding domain superfamily/Winged helix DNA-binding domain"/>
    <property type="match status" value="1"/>
</dbReference>
<dbReference type="Proteomes" id="UP001484239">
    <property type="component" value="Unassembled WGS sequence"/>
</dbReference>
<dbReference type="InterPro" id="IPR052362">
    <property type="entry name" value="HTH-GbsR_regulator"/>
</dbReference>
<organism evidence="5 6">
    <name type="scientific">Gaopeijia maritima</name>
    <dbReference type="NCBI Taxonomy" id="3119007"/>
    <lineage>
        <taxon>Bacteria</taxon>
        <taxon>Pseudomonadati</taxon>
        <taxon>Gemmatimonadota</taxon>
        <taxon>Longimicrobiia</taxon>
        <taxon>Gaopeijiales</taxon>
        <taxon>Gaopeijiaceae</taxon>
        <taxon>Gaopeijia</taxon>
    </lineage>
</organism>
<dbReference type="InterPro" id="IPR036390">
    <property type="entry name" value="WH_DNA-bd_sf"/>
</dbReference>
<evidence type="ECO:0000313" key="6">
    <source>
        <dbReference type="Proteomes" id="UP001484239"/>
    </source>
</evidence>
<sequence length="146" mass="16405">MAKDTETFIEAVALHLQSQGVPRTTGRVFGFLLLRAEPTSLDQLTEDLGISKASASTGARYLERLGLVERVPRPGARRDYYQLVDDPARALVLHVDAMRAMGTILQDGQKKISGVRAEVRTRLNRMAQVHREATTFLERLLRRKYG</sequence>